<gene>
    <name evidence="15" type="ORF">LQE99_14815</name>
</gene>
<dbReference type="InterPro" id="IPR036097">
    <property type="entry name" value="HisK_dim/P_sf"/>
</dbReference>
<evidence type="ECO:0000256" key="7">
    <source>
        <dbReference type="ARBA" id="ARBA00022692"/>
    </source>
</evidence>
<dbReference type="InterPro" id="IPR005467">
    <property type="entry name" value="His_kinase_dom"/>
</dbReference>
<evidence type="ECO:0000256" key="4">
    <source>
        <dbReference type="ARBA" id="ARBA00022475"/>
    </source>
</evidence>
<feature type="domain" description="Histidine kinase" evidence="14">
    <location>
        <begin position="88"/>
        <end position="291"/>
    </location>
</feature>
<keyword evidence="11" id="KW-1133">Transmembrane helix</keyword>
<dbReference type="InterPro" id="IPR003661">
    <property type="entry name" value="HisK_dim/P_dom"/>
</dbReference>
<keyword evidence="8" id="KW-0547">Nucleotide-binding</keyword>
<dbReference type="Pfam" id="PF00512">
    <property type="entry name" value="HisKA"/>
    <property type="match status" value="1"/>
</dbReference>
<evidence type="ECO:0000256" key="12">
    <source>
        <dbReference type="ARBA" id="ARBA00023012"/>
    </source>
</evidence>
<evidence type="ECO:0000256" key="8">
    <source>
        <dbReference type="ARBA" id="ARBA00022741"/>
    </source>
</evidence>
<dbReference type="PANTHER" id="PTHR45528:SF1">
    <property type="entry name" value="SENSOR HISTIDINE KINASE CPXA"/>
    <property type="match status" value="1"/>
</dbReference>
<evidence type="ECO:0000259" key="14">
    <source>
        <dbReference type="PROSITE" id="PS50109"/>
    </source>
</evidence>
<dbReference type="GO" id="GO:0016301">
    <property type="term" value="F:kinase activity"/>
    <property type="evidence" value="ECO:0007669"/>
    <property type="project" value="UniProtKB-KW"/>
</dbReference>
<dbReference type="Proteomes" id="UP001202402">
    <property type="component" value="Unassembled WGS sequence"/>
</dbReference>
<dbReference type="CDD" id="cd00082">
    <property type="entry name" value="HisKA"/>
    <property type="match status" value="1"/>
</dbReference>
<dbReference type="Pfam" id="PF02518">
    <property type="entry name" value="HATPase_c"/>
    <property type="match status" value="1"/>
</dbReference>
<keyword evidence="13" id="KW-0472">Membrane</keyword>
<dbReference type="InterPro" id="IPR003594">
    <property type="entry name" value="HATPase_dom"/>
</dbReference>
<evidence type="ECO:0000313" key="15">
    <source>
        <dbReference type="EMBL" id="MCH4286394.1"/>
    </source>
</evidence>
<dbReference type="EC" id="2.7.13.3" evidence="3"/>
<reference evidence="15 16" key="1">
    <citation type="submission" date="2022-02" db="EMBL/GenBank/DDBJ databases">
        <title>Genome of Erysipelotrichaceae sp. nov. NSJ-176 isolated from human feces.</title>
        <authorList>
            <person name="Abdugheni R."/>
        </authorList>
    </citation>
    <scope>NUCLEOTIDE SEQUENCE [LARGE SCALE GENOMIC DNA]</scope>
    <source>
        <strain evidence="15 16">NSJ-176</strain>
    </source>
</reference>
<dbReference type="PROSITE" id="PS50109">
    <property type="entry name" value="HIS_KIN"/>
    <property type="match status" value="1"/>
</dbReference>
<dbReference type="Gene3D" id="1.10.287.130">
    <property type="match status" value="1"/>
</dbReference>
<dbReference type="SMART" id="SM00388">
    <property type="entry name" value="HisKA"/>
    <property type="match status" value="1"/>
</dbReference>
<keyword evidence="5" id="KW-0597">Phosphoprotein</keyword>
<keyword evidence="6" id="KW-0808">Transferase</keyword>
<dbReference type="SUPFAM" id="SSF47384">
    <property type="entry name" value="Homodimeric domain of signal transducing histidine kinase"/>
    <property type="match status" value="1"/>
</dbReference>
<organism evidence="15 16">
    <name type="scientific">Amedibacillus hominis</name>
    <dbReference type="NCBI Taxonomy" id="2897776"/>
    <lineage>
        <taxon>Bacteria</taxon>
        <taxon>Bacillati</taxon>
        <taxon>Bacillota</taxon>
        <taxon>Erysipelotrichia</taxon>
        <taxon>Erysipelotrichales</taxon>
        <taxon>Erysipelotrichaceae</taxon>
        <taxon>Amedibacillus</taxon>
    </lineage>
</organism>
<dbReference type="InterPro" id="IPR036890">
    <property type="entry name" value="HATPase_C_sf"/>
</dbReference>
<evidence type="ECO:0000256" key="1">
    <source>
        <dbReference type="ARBA" id="ARBA00000085"/>
    </source>
</evidence>
<evidence type="ECO:0000256" key="3">
    <source>
        <dbReference type="ARBA" id="ARBA00012438"/>
    </source>
</evidence>
<evidence type="ECO:0000256" key="6">
    <source>
        <dbReference type="ARBA" id="ARBA00022679"/>
    </source>
</evidence>
<dbReference type="SUPFAM" id="SSF55874">
    <property type="entry name" value="ATPase domain of HSP90 chaperone/DNA topoisomerase II/histidine kinase"/>
    <property type="match status" value="1"/>
</dbReference>
<keyword evidence="7" id="KW-0812">Transmembrane</keyword>
<evidence type="ECO:0000256" key="10">
    <source>
        <dbReference type="ARBA" id="ARBA00022840"/>
    </source>
</evidence>
<dbReference type="CDD" id="cd00075">
    <property type="entry name" value="HATPase"/>
    <property type="match status" value="1"/>
</dbReference>
<dbReference type="InterPro" id="IPR050398">
    <property type="entry name" value="HssS/ArlS-like"/>
</dbReference>
<dbReference type="RefSeq" id="WP_207732800.1">
    <property type="nucleotide sequence ID" value="NZ_JAKVPQ010000012.1"/>
</dbReference>
<comment type="caution">
    <text evidence="15">The sequence shown here is derived from an EMBL/GenBank/DDBJ whole genome shotgun (WGS) entry which is preliminary data.</text>
</comment>
<evidence type="ECO:0000256" key="5">
    <source>
        <dbReference type="ARBA" id="ARBA00022553"/>
    </source>
</evidence>
<name>A0ABS9RC92_9FIRM</name>
<accession>A0ABS9RC92</accession>
<evidence type="ECO:0000313" key="16">
    <source>
        <dbReference type="Proteomes" id="UP001202402"/>
    </source>
</evidence>
<protein>
    <recommendedName>
        <fullName evidence="3">histidine kinase</fullName>
        <ecNumber evidence="3">2.7.13.3</ecNumber>
    </recommendedName>
</protein>
<evidence type="ECO:0000256" key="11">
    <source>
        <dbReference type="ARBA" id="ARBA00022989"/>
    </source>
</evidence>
<evidence type="ECO:0000256" key="9">
    <source>
        <dbReference type="ARBA" id="ARBA00022777"/>
    </source>
</evidence>
<evidence type="ECO:0000256" key="2">
    <source>
        <dbReference type="ARBA" id="ARBA00004651"/>
    </source>
</evidence>
<keyword evidence="16" id="KW-1185">Reference proteome</keyword>
<comment type="subcellular location">
    <subcellularLocation>
        <location evidence="2">Cell membrane</location>
        <topology evidence="2">Multi-pass membrane protein</topology>
    </subcellularLocation>
</comment>
<keyword evidence="12" id="KW-0902">Two-component regulatory system</keyword>
<proteinExistence type="predicted"/>
<evidence type="ECO:0000256" key="13">
    <source>
        <dbReference type="ARBA" id="ARBA00023136"/>
    </source>
</evidence>
<comment type="catalytic activity">
    <reaction evidence="1">
        <text>ATP + protein L-histidine = ADP + protein N-phospho-L-histidine.</text>
        <dbReference type="EC" id="2.7.13.3"/>
    </reaction>
</comment>
<keyword evidence="10" id="KW-0067">ATP-binding</keyword>
<sequence length="291" mass="34449">MWILCLILGICFIISLTSFLLLKKDIQTIHRQITYKNECMSHFEIASSTSFQEIKELCKDINGLYEEISKHEEIALKKEREMQTLIAGMSHDMRTPLTSMQGYLDLLQESKQETERNKYIDVIRARLISLKNMLEDLFMHSKLNDDEFTIETSEIQIYPILCKVFASYYYDFEKKQIEPYIAFENEQLMVHANKEFVTRIFQNLIHNVLKYGNTSFSIIQKQNFMRFSNQVNEENLEVDKLFDRFYKGDPSRHHTSSGLGLANVKDMVEAMHWRVEAELKEDNLSIIIYYK</sequence>
<dbReference type="PANTHER" id="PTHR45528">
    <property type="entry name" value="SENSOR HISTIDINE KINASE CPXA"/>
    <property type="match status" value="1"/>
</dbReference>
<keyword evidence="4" id="KW-1003">Cell membrane</keyword>
<dbReference type="EMBL" id="JAKVPQ010000012">
    <property type="protein sequence ID" value="MCH4286394.1"/>
    <property type="molecule type" value="Genomic_DNA"/>
</dbReference>
<keyword evidence="9 15" id="KW-0418">Kinase</keyword>
<dbReference type="Gene3D" id="3.30.565.10">
    <property type="entry name" value="Histidine kinase-like ATPase, C-terminal domain"/>
    <property type="match status" value="1"/>
</dbReference>